<feature type="transmembrane region" description="Helical" evidence="1">
    <location>
        <begin position="334"/>
        <end position="353"/>
    </location>
</feature>
<dbReference type="EMBL" id="QZFU01000016">
    <property type="protein sequence ID" value="RJO76628.1"/>
    <property type="molecule type" value="Genomic_DNA"/>
</dbReference>
<keyword evidence="1" id="KW-0812">Transmembrane</keyword>
<proteinExistence type="predicted"/>
<keyword evidence="4" id="KW-1185">Reference proteome</keyword>
<comment type="caution">
    <text evidence="3">The sequence shown here is derived from an EMBL/GenBank/DDBJ whole genome shotgun (WGS) entry which is preliminary data.</text>
</comment>
<name>A0A3A4KM45_9NOCA</name>
<dbReference type="Proteomes" id="UP000266677">
    <property type="component" value="Unassembled WGS sequence"/>
</dbReference>
<dbReference type="OrthoDB" id="4966979at2"/>
<dbReference type="PANTHER" id="PTHR30590:SF3">
    <property type="entry name" value="HYPOTHETICAL MEMBRANE SPANNING PROTEIN"/>
    <property type="match status" value="1"/>
</dbReference>
<keyword evidence="1" id="KW-1133">Transmembrane helix</keyword>
<feature type="domain" description="Heparan-alpha-glucosaminide N-acetyltransferase catalytic" evidence="2">
    <location>
        <begin position="23"/>
        <end position="208"/>
    </location>
</feature>
<sequence>MSVVTSRSPTPTVPVARPSGRSRISALDTARGLAVIGMISVHTLDFPELTWSDPAHWYGITQGRSSILFAVLGGASLALMTGRTRPPTGPDLLTARLRVIVRAVLLFALGGLLMATTTSVAVILEYYAVLFVLAVPFLTWRPRRLIMAAIAWAVVMPTLVWAIAGVLPAETLSTGGIVELAFTGTYPAFLWVSFLLLGLAIGRSDLSAMRTRRLLLGWGSLAAFLGYSIAWVATYFWGPTAEQWQRFDAAATDQGAARPQLGFNFLLNAEPHSGTTFEIIGSAGVAAAIIGLLLHLPPMLTRILAPLTAIGLIPLSIYTGHVVSLAIWDPEMGTPNFFFASIGVAVIAAWVWTRHFGRGPMERLMTRITNAAVRVP</sequence>
<keyword evidence="1" id="KW-0472">Membrane</keyword>
<protein>
    <submittedName>
        <fullName evidence="3">DUF1624 domain-containing protein</fullName>
    </submittedName>
</protein>
<reference evidence="3 4" key="1">
    <citation type="submission" date="2018-09" db="EMBL/GenBank/DDBJ databases">
        <title>YIM PH21274 draft genome.</title>
        <authorList>
            <person name="Miao C."/>
        </authorList>
    </citation>
    <scope>NUCLEOTIDE SEQUENCE [LARGE SCALE GENOMIC DNA]</scope>
    <source>
        <strain evidence="3 4">YIM PH 21724</strain>
    </source>
</reference>
<evidence type="ECO:0000313" key="3">
    <source>
        <dbReference type="EMBL" id="RJO76628.1"/>
    </source>
</evidence>
<dbReference type="Pfam" id="PF07786">
    <property type="entry name" value="HGSNAT_cat"/>
    <property type="match status" value="1"/>
</dbReference>
<dbReference type="InterPro" id="IPR012429">
    <property type="entry name" value="HGSNAT_cat"/>
</dbReference>
<feature type="transmembrane region" description="Helical" evidence="1">
    <location>
        <begin position="184"/>
        <end position="202"/>
    </location>
</feature>
<evidence type="ECO:0000256" key="1">
    <source>
        <dbReference type="SAM" id="Phobius"/>
    </source>
</evidence>
<evidence type="ECO:0000313" key="4">
    <source>
        <dbReference type="Proteomes" id="UP000266677"/>
    </source>
</evidence>
<feature type="transmembrane region" description="Helical" evidence="1">
    <location>
        <begin position="303"/>
        <end position="328"/>
    </location>
</feature>
<feature type="transmembrane region" description="Helical" evidence="1">
    <location>
        <begin position="279"/>
        <end position="296"/>
    </location>
</feature>
<feature type="transmembrane region" description="Helical" evidence="1">
    <location>
        <begin position="214"/>
        <end position="237"/>
    </location>
</feature>
<accession>A0A3A4KM45</accession>
<dbReference type="RefSeq" id="WP_120039550.1">
    <property type="nucleotide sequence ID" value="NZ_QZFU01000016.1"/>
</dbReference>
<gene>
    <name evidence="3" type="ORF">D5S18_10145</name>
</gene>
<organism evidence="3 4">
    <name type="scientific">Nocardia panacis</name>
    <dbReference type="NCBI Taxonomy" id="2340916"/>
    <lineage>
        <taxon>Bacteria</taxon>
        <taxon>Bacillati</taxon>
        <taxon>Actinomycetota</taxon>
        <taxon>Actinomycetes</taxon>
        <taxon>Mycobacteriales</taxon>
        <taxon>Nocardiaceae</taxon>
        <taxon>Nocardia</taxon>
    </lineage>
</organism>
<dbReference type="PANTHER" id="PTHR30590">
    <property type="entry name" value="INNER MEMBRANE PROTEIN"/>
    <property type="match status" value="1"/>
</dbReference>
<evidence type="ECO:0000259" key="2">
    <source>
        <dbReference type="Pfam" id="PF07786"/>
    </source>
</evidence>
<dbReference type="InterPro" id="IPR052529">
    <property type="entry name" value="Bact_Transport_Assoc"/>
</dbReference>
<feature type="transmembrane region" description="Helical" evidence="1">
    <location>
        <begin position="145"/>
        <end position="164"/>
    </location>
</feature>
<feature type="transmembrane region" description="Helical" evidence="1">
    <location>
        <begin position="55"/>
        <end position="79"/>
    </location>
</feature>
<dbReference type="AlphaFoldDB" id="A0A3A4KM45"/>
<feature type="transmembrane region" description="Helical" evidence="1">
    <location>
        <begin position="99"/>
        <end position="115"/>
    </location>
</feature>